<feature type="domain" description="Histidine kinase" evidence="2">
    <location>
        <begin position="279"/>
        <end position="373"/>
    </location>
</feature>
<dbReference type="Pfam" id="PF06580">
    <property type="entry name" value="His_kinase"/>
    <property type="match status" value="1"/>
</dbReference>
<dbReference type="RefSeq" id="WP_381424128.1">
    <property type="nucleotide sequence ID" value="NZ_JBHSDH010000013.1"/>
</dbReference>
<dbReference type="Gene3D" id="3.30.565.10">
    <property type="entry name" value="Histidine kinase-like ATPase, C-terminal domain"/>
    <property type="match status" value="1"/>
</dbReference>
<dbReference type="InterPro" id="IPR050640">
    <property type="entry name" value="Bact_2-comp_sensor_kinase"/>
</dbReference>
<sequence>MLLSPKKRSALVSPKIAFLTIIGFWIFHALIVSLRASVMDFPAQDELAGRRVVVTIAGIALTWLLYLFLRLFDRKPLIVRVAAAFIASIPIALIFAAANYLIFNIYDPVSLFDDANGGPAAEELEDIIAVTPFQQIAEVAITRYFFIIAWALLYLAVGNAREVREAERVASRYAQAAQNAELRSLRYQVNPHFLFNTLNSLSSLIIKGQNDRAEAMIHNLSNFYRNSLSSDPLEDVTLSEEVELQKLYLDIEMVRYPERLRTKIDIEASLADLPVPALILQPLVENAIKYGVSRSNRPVTIEIVAHSHEGNAIIRIEDDGDALEPSDQNHGNGIGLPNVRDRLEARFSKRARIDTFNKPGGGFIATITIALEGRRV</sequence>
<dbReference type="InterPro" id="IPR010559">
    <property type="entry name" value="Sig_transdc_His_kin_internal"/>
</dbReference>
<comment type="caution">
    <text evidence="3">The sequence shown here is derived from an EMBL/GenBank/DDBJ whole genome shotgun (WGS) entry which is preliminary data.</text>
</comment>
<dbReference type="Proteomes" id="UP001595887">
    <property type="component" value="Unassembled WGS sequence"/>
</dbReference>
<dbReference type="EC" id="2.7.13.3" evidence="3"/>
<name>A0ABV8RJ94_9SPHN</name>
<dbReference type="InterPro" id="IPR005467">
    <property type="entry name" value="His_kinase_dom"/>
</dbReference>
<feature type="transmembrane region" description="Helical" evidence="1">
    <location>
        <begin position="12"/>
        <end position="32"/>
    </location>
</feature>
<feature type="transmembrane region" description="Helical" evidence="1">
    <location>
        <begin position="141"/>
        <end position="158"/>
    </location>
</feature>
<dbReference type="GO" id="GO:0004673">
    <property type="term" value="F:protein histidine kinase activity"/>
    <property type="evidence" value="ECO:0007669"/>
    <property type="project" value="UniProtKB-EC"/>
</dbReference>
<accession>A0ABV8RJ94</accession>
<reference evidence="4" key="1">
    <citation type="journal article" date="2019" name="Int. J. Syst. Evol. Microbiol.">
        <title>The Global Catalogue of Microorganisms (GCM) 10K type strain sequencing project: providing services to taxonomists for standard genome sequencing and annotation.</title>
        <authorList>
            <consortium name="The Broad Institute Genomics Platform"/>
            <consortium name="The Broad Institute Genome Sequencing Center for Infectious Disease"/>
            <person name="Wu L."/>
            <person name="Ma J."/>
        </authorList>
    </citation>
    <scope>NUCLEOTIDE SEQUENCE [LARGE SCALE GENOMIC DNA]</scope>
    <source>
        <strain evidence="4">CECT 8531</strain>
    </source>
</reference>
<dbReference type="EMBL" id="JBHSDH010000013">
    <property type="protein sequence ID" value="MFC4292987.1"/>
    <property type="molecule type" value="Genomic_DNA"/>
</dbReference>
<keyword evidence="1" id="KW-1133">Transmembrane helix</keyword>
<evidence type="ECO:0000256" key="1">
    <source>
        <dbReference type="SAM" id="Phobius"/>
    </source>
</evidence>
<protein>
    <submittedName>
        <fullName evidence="3">Sensor histidine kinase</fullName>
        <ecNumber evidence="3">2.7.13.3</ecNumber>
    </submittedName>
</protein>
<feature type="transmembrane region" description="Helical" evidence="1">
    <location>
        <begin position="81"/>
        <end position="103"/>
    </location>
</feature>
<evidence type="ECO:0000259" key="2">
    <source>
        <dbReference type="PROSITE" id="PS50109"/>
    </source>
</evidence>
<keyword evidence="3" id="KW-0418">Kinase</keyword>
<dbReference type="InterPro" id="IPR003594">
    <property type="entry name" value="HATPase_dom"/>
</dbReference>
<keyword evidence="1" id="KW-0812">Transmembrane</keyword>
<dbReference type="PANTHER" id="PTHR34220:SF7">
    <property type="entry name" value="SENSOR HISTIDINE KINASE YPDA"/>
    <property type="match status" value="1"/>
</dbReference>
<gene>
    <name evidence="3" type="ORF">ACFOWX_11235</name>
</gene>
<feature type="transmembrane region" description="Helical" evidence="1">
    <location>
        <begin position="52"/>
        <end position="69"/>
    </location>
</feature>
<dbReference type="Pfam" id="PF02518">
    <property type="entry name" value="HATPase_c"/>
    <property type="match status" value="1"/>
</dbReference>
<evidence type="ECO:0000313" key="3">
    <source>
        <dbReference type="EMBL" id="MFC4292987.1"/>
    </source>
</evidence>
<organism evidence="3 4">
    <name type="scientific">Sphingorhabdus arenilitoris</name>
    <dbReference type="NCBI Taxonomy" id="1490041"/>
    <lineage>
        <taxon>Bacteria</taxon>
        <taxon>Pseudomonadati</taxon>
        <taxon>Pseudomonadota</taxon>
        <taxon>Alphaproteobacteria</taxon>
        <taxon>Sphingomonadales</taxon>
        <taxon>Sphingomonadaceae</taxon>
        <taxon>Sphingorhabdus</taxon>
    </lineage>
</organism>
<keyword evidence="4" id="KW-1185">Reference proteome</keyword>
<dbReference type="PANTHER" id="PTHR34220">
    <property type="entry name" value="SENSOR HISTIDINE KINASE YPDA"/>
    <property type="match status" value="1"/>
</dbReference>
<keyword evidence="1" id="KW-0472">Membrane</keyword>
<keyword evidence="3" id="KW-0808">Transferase</keyword>
<dbReference type="SUPFAM" id="SSF55874">
    <property type="entry name" value="ATPase domain of HSP90 chaperone/DNA topoisomerase II/histidine kinase"/>
    <property type="match status" value="1"/>
</dbReference>
<dbReference type="InterPro" id="IPR036890">
    <property type="entry name" value="HATPase_C_sf"/>
</dbReference>
<evidence type="ECO:0000313" key="4">
    <source>
        <dbReference type="Proteomes" id="UP001595887"/>
    </source>
</evidence>
<dbReference type="PROSITE" id="PS50109">
    <property type="entry name" value="HIS_KIN"/>
    <property type="match status" value="1"/>
</dbReference>
<proteinExistence type="predicted"/>